<organism evidence="4 5">
    <name type="scientific">Vibrio marisflavi CECT 7928</name>
    <dbReference type="NCBI Taxonomy" id="634439"/>
    <lineage>
        <taxon>Bacteria</taxon>
        <taxon>Pseudomonadati</taxon>
        <taxon>Pseudomonadota</taxon>
        <taxon>Gammaproteobacteria</taxon>
        <taxon>Vibrionales</taxon>
        <taxon>Vibrionaceae</taxon>
        <taxon>Vibrio</taxon>
    </lineage>
</organism>
<evidence type="ECO:0000313" key="4">
    <source>
        <dbReference type="EMBL" id="CAH0536027.1"/>
    </source>
</evidence>
<evidence type="ECO:0000256" key="3">
    <source>
        <dbReference type="RuleBase" id="RU000363"/>
    </source>
</evidence>
<dbReference type="SUPFAM" id="SSF51735">
    <property type="entry name" value="NAD(P)-binding Rossmann-fold domains"/>
    <property type="match status" value="1"/>
</dbReference>
<sequence>MGKIVLVTGSTDGIGLETAKVLLDKGSHVLLHGRNPTKLEQTQKELADIYGESHIEAYLADLSRLSDVKKLIMDICEAHGKLDVLINNAGVFTTHHYMSDDGLDVRFAVNAIAPYLLTKELLPLFDGTGRVVNVSSAAQAAVNIEALKGEKRLSDGDAYAQSKLAITMWTQEMAKSVSDNGPMIVSVNPASFLGSKMVQNAYGVSGKDIRIGAYILCRAALSDEFIDAAGKYYDNDTGRFDNPHPDALDQEKIDLVINTIEKIIHDVVIEPHANLTEQENENFAARYFSNDFPNRGDRRNNH</sequence>
<dbReference type="PROSITE" id="PS00061">
    <property type="entry name" value="ADH_SHORT"/>
    <property type="match status" value="1"/>
</dbReference>
<proteinExistence type="inferred from homology"/>
<dbReference type="Proteomes" id="UP000838748">
    <property type="component" value="Unassembled WGS sequence"/>
</dbReference>
<protein>
    <recommendedName>
        <fullName evidence="6">Oxidoreductase</fullName>
    </recommendedName>
</protein>
<dbReference type="Pfam" id="PF00106">
    <property type="entry name" value="adh_short"/>
    <property type="match status" value="1"/>
</dbReference>
<keyword evidence="2" id="KW-0560">Oxidoreductase</keyword>
<evidence type="ECO:0000313" key="5">
    <source>
        <dbReference type="Proteomes" id="UP000838748"/>
    </source>
</evidence>
<dbReference type="Gene3D" id="3.40.50.720">
    <property type="entry name" value="NAD(P)-binding Rossmann-like Domain"/>
    <property type="match status" value="1"/>
</dbReference>
<dbReference type="PRINTS" id="PR00080">
    <property type="entry name" value="SDRFAMILY"/>
</dbReference>
<dbReference type="InterPro" id="IPR002347">
    <property type="entry name" value="SDR_fam"/>
</dbReference>
<accession>A0ABM8ZYL8</accession>
<reference evidence="4" key="1">
    <citation type="submission" date="2021-11" db="EMBL/GenBank/DDBJ databases">
        <authorList>
            <person name="Rodrigo-Torres L."/>
            <person name="Arahal R. D."/>
            <person name="Lucena T."/>
        </authorList>
    </citation>
    <scope>NUCLEOTIDE SEQUENCE</scope>
    <source>
        <strain evidence="4">CECT 7928</strain>
    </source>
</reference>
<gene>
    <name evidence="4" type="ORF">VMF7928_00123</name>
</gene>
<evidence type="ECO:0000256" key="1">
    <source>
        <dbReference type="ARBA" id="ARBA00006484"/>
    </source>
</evidence>
<evidence type="ECO:0008006" key="6">
    <source>
        <dbReference type="Google" id="ProtNLM"/>
    </source>
</evidence>
<dbReference type="InterPro" id="IPR020904">
    <property type="entry name" value="Sc_DH/Rdtase_CS"/>
</dbReference>
<dbReference type="EMBL" id="CAKLDM010000001">
    <property type="protein sequence ID" value="CAH0536027.1"/>
    <property type="molecule type" value="Genomic_DNA"/>
</dbReference>
<evidence type="ECO:0000256" key="2">
    <source>
        <dbReference type="ARBA" id="ARBA00023002"/>
    </source>
</evidence>
<dbReference type="PANTHER" id="PTHR24320:SF148">
    <property type="entry name" value="NAD(P)-BINDING ROSSMANN-FOLD SUPERFAMILY PROTEIN"/>
    <property type="match status" value="1"/>
</dbReference>
<dbReference type="PRINTS" id="PR00081">
    <property type="entry name" value="GDHRDH"/>
</dbReference>
<name>A0ABM8ZYL8_9VIBR</name>
<keyword evidence="5" id="KW-1185">Reference proteome</keyword>
<comment type="similarity">
    <text evidence="1 3">Belongs to the short-chain dehydrogenases/reductases (SDR) family.</text>
</comment>
<dbReference type="PANTHER" id="PTHR24320">
    <property type="entry name" value="RETINOL DEHYDROGENASE"/>
    <property type="match status" value="1"/>
</dbReference>
<dbReference type="RefSeq" id="WP_237359538.1">
    <property type="nucleotide sequence ID" value="NZ_CAKLDM010000001.1"/>
</dbReference>
<comment type="caution">
    <text evidence="4">The sequence shown here is derived from an EMBL/GenBank/DDBJ whole genome shotgun (WGS) entry which is preliminary data.</text>
</comment>
<dbReference type="InterPro" id="IPR036291">
    <property type="entry name" value="NAD(P)-bd_dom_sf"/>
</dbReference>